<accession>A0A9Q3ENK0</accession>
<keyword evidence="13" id="KW-0511">Multifunctional enzyme</keyword>
<dbReference type="InterPro" id="IPR012337">
    <property type="entry name" value="RNaseH-like_sf"/>
</dbReference>
<sequence length="578" mass="65922">MGNLFATRLQSQFVFSFPDSVKKRDWHSLLGHPSDEYTKKILSNKGITGTFTSFSECQVCLHAKIKRQPHSRHLPSTHSPFTKIHMDTLEISPPSRQGYRYVLAIIDDFSRFNRIYLMTEKGKAEGLIFSFLNELKNKLNITPAYIHTDQGGEFDSNNFKQNLLAKGICLECGPAHSPQTNGIAERFNQSLLTKVRCLLAQSNIPIAYWDKAALHASLLLNHLPHRFLDMHSPNDVLLKKSSTIQPVHSLNCLLPFGIKVVIKNENPSSKVNPSGLVMRALTFEPYSDALRVLDAATGKVRVTRDYSQLKSETIVKLRKDPCVLPKEPVRMPPRTIDLPVLRDPTPRSKTPIISHHAEDSQVPIENQSPGHDPTPMTVTRNKTIPKYDYVPYYETAPLDVSSQITAQNIIEGTKRQRRAPDRLMLANVVTYRQALSDPCEEDAWKAAMKQEYDSLTNHNTGELVPYPSDGAKVIGGMWRLTRKRNEFGEVYRHKACWVVLGNHKEHMIHYFDTWASVRRNETFKVMLILVVCNGYIPYQFDIETAFLHGKMDANVYVKQVKGFECSDFRELILYALFR</sequence>
<dbReference type="AlphaFoldDB" id="A0A9Q3ENK0"/>
<keyword evidence="11" id="KW-0239">DNA-directed DNA polymerase</keyword>
<reference evidence="17" key="1">
    <citation type="submission" date="2021-03" db="EMBL/GenBank/DDBJ databases">
        <title>Draft genome sequence of rust myrtle Austropuccinia psidii MF-1, a brazilian biotype.</title>
        <authorList>
            <person name="Quecine M.C."/>
            <person name="Pachon D.M.R."/>
            <person name="Bonatelli M.L."/>
            <person name="Correr F.H."/>
            <person name="Franceschini L.M."/>
            <person name="Leite T.F."/>
            <person name="Margarido G.R.A."/>
            <person name="Almeida C.A."/>
            <person name="Ferrarezi J.A."/>
            <person name="Labate C.A."/>
        </authorList>
    </citation>
    <scope>NUCLEOTIDE SEQUENCE</scope>
    <source>
        <strain evidence="17">MF-1</strain>
    </source>
</reference>
<dbReference type="GO" id="GO:0015074">
    <property type="term" value="P:DNA integration"/>
    <property type="evidence" value="ECO:0007669"/>
    <property type="project" value="UniProtKB-KW"/>
</dbReference>
<evidence type="ECO:0000256" key="6">
    <source>
        <dbReference type="ARBA" id="ARBA00022801"/>
    </source>
</evidence>
<keyword evidence="1" id="KW-0815">Transposition</keyword>
<evidence type="ECO:0000256" key="12">
    <source>
        <dbReference type="ARBA" id="ARBA00023172"/>
    </source>
</evidence>
<keyword evidence="7" id="KW-0460">Magnesium</keyword>
<evidence type="ECO:0000313" key="17">
    <source>
        <dbReference type="EMBL" id="MBW0522320.1"/>
    </source>
</evidence>
<evidence type="ECO:0000256" key="9">
    <source>
        <dbReference type="ARBA" id="ARBA00022908"/>
    </source>
</evidence>
<comment type="catalytic activity">
    <reaction evidence="15">
        <text>DNA(n) + a 2'-deoxyribonucleoside 5'-triphosphate = DNA(n+1) + diphosphate</text>
        <dbReference type="Rhea" id="RHEA:22508"/>
        <dbReference type="Rhea" id="RHEA-COMP:17339"/>
        <dbReference type="Rhea" id="RHEA-COMP:17340"/>
        <dbReference type="ChEBI" id="CHEBI:33019"/>
        <dbReference type="ChEBI" id="CHEBI:61560"/>
        <dbReference type="ChEBI" id="CHEBI:173112"/>
        <dbReference type="EC" id="2.7.7.7"/>
    </reaction>
</comment>
<evidence type="ECO:0000256" key="5">
    <source>
        <dbReference type="ARBA" id="ARBA00022759"/>
    </source>
</evidence>
<keyword evidence="10" id="KW-0695">RNA-directed DNA polymerase</keyword>
<dbReference type="GO" id="GO:0006310">
    <property type="term" value="P:DNA recombination"/>
    <property type="evidence" value="ECO:0007669"/>
    <property type="project" value="UniProtKB-KW"/>
</dbReference>
<evidence type="ECO:0000256" key="15">
    <source>
        <dbReference type="ARBA" id="ARBA00049244"/>
    </source>
</evidence>
<dbReference type="Pfam" id="PF00665">
    <property type="entry name" value="rve"/>
    <property type="match status" value="1"/>
</dbReference>
<evidence type="ECO:0000256" key="4">
    <source>
        <dbReference type="ARBA" id="ARBA00022723"/>
    </source>
</evidence>
<evidence type="ECO:0000256" key="1">
    <source>
        <dbReference type="ARBA" id="ARBA00022578"/>
    </source>
</evidence>
<evidence type="ECO:0000313" key="18">
    <source>
        <dbReference type="Proteomes" id="UP000765509"/>
    </source>
</evidence>
<dbReference type="GO" id="GO:0032196">
    <property type="term" value="P:transposition"/>
    <property type="evidence" value="ECO:0007669"/>
    <property type="project" value="UniProtKB-KW"/>
</dbReference>
<evidence type="ECO:0000256" key="2">
    <source>
        <dbReference type="ARBA" id="ARBA00022695"/>
    </source>
</evidence>
<proteinExistence type="predicted"/>
<organism evidence="17 18">
    <name type="scientific">Austropuccinia psidii MF-1</name>
    <dbReference type="NCBI Taxonomy" id="1389203"/>
    <lineage>
        <taxon>Eukaryota</taxon>
        <taxon>Fungi</taxon>
        <taxon>Dikarya</taxon>
        <taxon>Basidiomycota</taxon>
        <taxon>Pucciniomycotina</taxon>
        <taxon>Pucciniomycetes</taxon>
        <taxon>Pucciniales</taxon>
        <taxon>Sphaerophragmiaceae</taxon>
        <taxon>Austropuccinia</taxon>
    </lineage>
</organism>
<protein>
    <recommendedName>
        <fullName evidence="16">Integrase catalytic domain-containing protein</fullName>
    </recommendedName>
</protein>
<keyword evidence="11" id="KW-0808">Transferase</keyword>
<keyword evidence="12" id="KW-0233">DNA recombination</keyword>
<dbReference type="Pfam" id="PF07727">
    <property type="entry name" value="RVT_2"/>
    <property type="match status" value="1"/>
</dbReference>
<keyword evidence="2" id="KW-0548">Nucleotidyltransferase</keyword>
<dbReference type="GO" id="GO:0005634">
    <property type="term" value="C:nucleus"/>
    <property type="evidence" value="ECO:0007669"/>
    <property type="project" value="UniProtKB-ARBA"/>
</dbReference>
<dbReference type="GO" id="GO:0004519">
    <property type="term" value="F:endonuclease activity"/>
    <property type="evidence" value="ECO:0007669"/>
    <property type="project" value="UniProtKB-KW"/>
</dbReference>
<dbReference type="Gene3D" id="3.30.420.10">
    <property type="entry name" value="Ribonuclease H-like superfamily/Ribonuclease H"/>
    <property type="match status" value="1"/>
</dbReference>
<comment type="catalytic activity">
    <reaction evidence="14">
        <text>DNA(n) + a 2'-deoxyribonucleoside 5'-triphosphate = DNA(n+1) + diphosphate</text>
        <dbReference type="Rhea" id="RHEA:22508"/>
        <dbReference type="Rhea" id="RHEA-COMP:17339"/>
        <dbReference type="Rhea" id="RHEA-COMP:17340"/>
        <dbReference type="ChEBI" id="CHEBI:33019"/>
        <dbReference type="ChEBI" id="CHEBI:61560"/>
        <dbReference type="ChEBI" id="CHEBI:173112"/>
        <dbReference type="EC" id="2.7.7.49"/>
    </reaction>
</comment>
<keyword evidence="18" id="KW-1185">Reference proteome</keyword>
<keyword evidence="4" id="KW-0479">Metal-binding</keyword>
<dbReference type="GO" id="GO:0016787">
    <property type="term" value="F:hydrolase activity"/>
    <property type="evidence" value="ECO:0007669"/>
    <property type="project" value="UniProtKB-KW"/>
</dbReference>
<dbReference type="InterPro" id="IPR036397">
    <property type="entry name" value="RNaseH_sf"/>
</dbReference>
<dbReference type="GO" id="GO:0003964">
    <property type="term" value="F:RNA-directed DNA polymerase activity"/>
    <property type="evidence" value="ECO:0007669"/>
    <property type="project" value="UniProtKB-KW"/>
</dbReference>
<keyword evidence="8" id="KW-0694">RNA-binding</keyword>
<evidence type="ECO:0000256" key="13">
    <source>
        <dbReference type="ARBA" id="ARBA00023268"/>
    </source>
</evidence>
<evidence type="ECO:0000256" key="14">
    <source>
        <dbReference type="ARBA" id="ARBA00048173"/>
    </source>
</evidence>
<comment type="caution">
    <text evidence="17">The sequence shown here is derived from an EMBL/GenBank/DDBJ whole genome shotgun (WGS) entry which is preliminary data.</text>
</comment>
<dbReference type="InterPro" id="IPR013103">
    <property type="entry name" value="RVT_2"/>
</dbReference>
<evidence type="ECO:0000256" key="8">
    <source>
        <dbReference type="ARBA" id="ARBA00022884"/>
    </source>
</evidence>
<dbReference type="EMBL" id="AVOT02029472">
    <property type="protein sequence ID" value="MBW0522320.1"/>
    <property type="molecule type" value="Genomic_DNA"/>
</dbReference>
<evidence type="ECO:0000256" key="11">
    <source>
        <dbReference type="ARBA" id="ARBA00022932"/>
    </source>
</evidence>
<dbReference type="PROSITE" id="PS50994">
    <property type="entry name" value="INTEGRASE"/>
    <property type="match status" value="1"/>
</dbReference>
<evidence type="ECO:0000259" key="16">
    <source>
        <dbReference type="PROSITE" id="PS50994"/>
    </source>
</evidence>
<keyword evidence="5" id="KW-0255">Endonuclease</keyword>
<keyword evidence="3" id="KW-0540">Nuclease</keyword>
<dbReference type="OrthoDB" id="7691805at2759"/>
<evidence type="ECO:0000256" key="3">
    <source>
        <dbReference type="ARBA" id="ARBA00022722"/>
    </source>
</evidence>
<keyword evidence="9" id="KW-0229">DNA integration</keyword>
<dbReference type="PANTHER" id="PTHR42648">
    <property type="entry name" value="TRANSPOSASE, PUTATIVE-RELATED"/>
    <property type="match status" value="1"/>
</dbReference>
<name>A0A9Q3ENK0_9BASI</name>
<dbReference type="Proteomes" id="UP000765509">
    <property type="component" value="Unassembled WGS sequence"/>
</dbReference>
<dbReference type="GO" id="GO:0003887">
    <property type="term" value="F:DNA-directed DNA polymerase activity"/>
    <property type="evidence" value="ECO:0007669"/>
    <property type="project" value="UniProtKB-KW"/>
</dbReference>
<dbReference type="GO" id="GO:0046872">
    <property type="term" value="F:metal ion binding"/>
    <property type="evidence" value="ECO:0007669"/>
    <property type="project" value="UniProtKB-KW"/>
</dbReference>
<gene>
    <name evidence="17" type="ORF">O181_062035</name>
</gene>
<dbReference type="SUPFAM" id="SSF53098">
    <property type="entry name" value="Ribonuclease H-like"/>
    <property type="match status" value="1"/>
</dbReference>
<dbReference type="GO" id="GO:0003723">
    <property type="term" value="F:RNA binding"/>
    <property type="evidence" value="ECO:0007669"/>
    <property type="project" value="UniProtKB-KW"/>
</dbReference>
<evidence type="ECO:0000256" key="7">
    <source>
        <dbReference type="ARBA" id="ARBA00022842"/>
    </source>
</evidence>
<feature type="domain" description="Integrase catalytic" evidence="16">
    <location>
        <begin position="76"/>
        <end position="241"/>
    </location>
</feature>
<dbReference type="InterPro" id="IPR039537">
    <property type="entry name" value="Retrotran_Ty1/copia-like"/>
</dbReference>
<dbReference type="InterPro" id="IPR001584">
    <property type="entry name" value="Integrase_cat-core"/>
</dbReference>
<keyword evidence="6" id="KW-0378">Hydrolase</keyword>
<dbReference type="PANTHER" id="PTHR42648:SF11">
    <property type="entry name" value="TRANSPOSON TY4-P GAG-POL POLYPROTEIN"/>
    <property type="match status" value="1"/>
</dbReference>
<evidence type="ECO:0000256" key="10">
    <source>
        <dbReference type="ARBA" id="ARBA00022918"/>
    </source>
</evidence>